<dbReference type="OrthoDB" id="9805202at2"/>
<dbReference type="InterPro" id="IPR009056">
    <property type="entry name" value="Cyt_c-like_dom"/>
</dbReference>
<dbReference type="Gene3D" id="1.10.760.10">
    <property type="entry name" value="Cytochrome c-like domain"/>
    <property type="match status" value="1"/>
</dbReference>
<evidence type="ECO:0000313" key="7">
    <source>
        <dbReference type="EMBL" id="PTE17717.1"/>
    </source>
</evidence>
<proteinExistence type="predicted"/>
<dbReference type="GO" id="GO:0004130">
    <property type="term" value="F:cytochrome-c peroxidase activity"/>
    <property type="evidence" value="ECO:0007669"/>
    <property type="project" value="TreeGrafter"/>
</dbReference>
<dbReference type="InterPro" id="IPR010538">
    <property type="entry name" value="DHOR"/>
</dbReference>
<protein>
    <submittedName>
        <fullName evidence="7">Thiol oxidoreductase</fullName>
    </submittedName>
</protein>
<keyword evidence="2 4" id="KW-0479">Metal-binding</keyword>
<feature type="signal peptide" evidence="5">
    <location>
        <begin position="1"/>
        <end position="21"/>
    </location>
</feature>
<dbReference type="GO" id="GO:0046872">
    <property type="term" value="F:metal ion binding"/>
    <property type="evidence" value="ECO:0007669"/>
    <property type="project" value="UniProtKB-KW"/>
</dbReference>
<keyword evidence="3 4" id="KW-0408">Iron</keyword>
<dbReference type="PANTHER" id="PTHR30600:SF4">
    <property type="entry name" value="CYTOCHROME C DOMAIN-CONTAINING PROTEIN"/>
    <property type="match status" value="1"/>
</dbReference>
<evidence type="ECO:0000256" key="1">
    <source>
        <dbReference type="ARBA" id="ARBA00022617"/>
    </source>
</evidence>
<feature type="chain" id="PRO_5015501443" evidence="5">
    <location>
        <begin position="22"/>
        <end position="502"/>
    </location>
</feature>
<evidence type="ECO:0000256" key="3">
    <source>
        <dbReference type="ARBA" id="ARBA00023004"/>
    </source>
</evidence>
<dbReference type="InterPro" id="IPR036909">
    <property type="entry name" value="Cyt_c-like_dom_sf"/>
</dbReference>
<reference evidence="7 8" key="1">
    <citation type="submission" date="2018-03" db="EMBL/GenBank/DDBJ databases">
        <title>Rhodobacter veldkampii.</title>
        <authorList>
            <person name="Meyer T.E."/>
            <person name="Miller S."/>
            <person name="Lodha T."/>
            <person name="Gandham S."/>
            <person name="Chintalapati S."/>
            <person name="Chintalapati V.R."/>
        </authorList>
    </citation>
    <scope>NUCLEOTIDE SEQUENCE [LARGE SCALE GENOMIC DNA]</scope>
    <source>
        <strain evidence="7 8">DSM 11550</strain>
    </source>
</reference>
<organism evidence="7 8">
    <name type="scientific">Phaeovulum veldkampii DSM 11550</name>
    <dbReference type="NCBI Taxonomy" id="1185920"/>
    <lineage>
        <taxon>Bacteria</taxon>
        <taxon>Pseudomonadati</taxon>
        <taxon>Pseudomonadota</taxon>
        <taxon>Alphaproteobacteria</taxon>
        <taxon>Rhodobacterales</taxon>
        <taxon>Paracoccaceae</taxon>
        <taxon>Phaeovulum</taxon>
    </lineage>
</organism>
<accession>A0A2T4JIU8</accession>
<dbReference type="Pfam" id="PF06537">
    <property type="entry name" value="DHOR"/>
    <property type="match status" value="1"/>
</dbReference>
<name>A0A2T4JIU8_9RHOB</name>
<sequence length="502" mass="52865">MILAGARPVVLVALIATPALAQRTTDEAARVAAVTATPAYFAAPEPFEALPAGAATRRGAADGRAFSMPSAHMGAERLLEFHLGDAVFGKLWVTAPSATRASDGLGPLFNARSCQTCHPGDGRGHPPADLSPAGSRLGMVLRLSVPASPDQIAAHLATIPGHRPTLPEPTYGSQLQDRAIAGLAPEGRLDITYQVFPVPLAGGEVAHLRRPTYRVGDPGQGPLAPDAMFSPRVAPQMIGLGLLEAVPDADIIARADPEDADGDGISGRAAMVWSVEVQAPALGRFGHKAGVASLREMVAAAFATDLGLSNPLFPDPAGDCTAAQIACRTAPSGEDPGLRDGREVDGATLDLVTFYTRNLAVPERRAPADPQILRGKAVFNSTGCTACHNPKFVTARLPDRPEQSFQLIWPYTDLLLHDMGPGLADHRPEGTASGREWRTAPLWGIGLTEVVTGRASYLHDGRARSLLEAVLWHGGEAQPARDRVVAMPPEDRAALIRFLESL</sequence>
<dbReference type="PROSITE" id="PS51007">
    <property type="entry name" value="CYTC"/>
    <property type="match status" value="1"/>
</dbReference>
<comment type="caution">
    <text evidence="7">The sequence shown here is derived from an EMBL/GenBank/DDBJ whole genome shotgun (WGS) entry which is preliminary data.</text>
</comment>
<evidence type="ECO:0000313" key="8">
    <source>
        <dbReference type="Proteomes" id="UP000241899"/>
    </source>
</evidence>
<evidence type="ECO:0000256" key="2">
    <source>
        <dbReference type="ARBA" id="ARBA00022723"/>
    </source>
</evidence>
<dbReference type="InterPro" id="IPR051395">
    <property type="entry name" value="Cytochrome_c_Peroxidase/MauG"/>
</dbReference>
<evidence type="ECO:0000256" key="5">
    <source>
        <dbReference type="SAM" id="SignalP"/>
    </source>
</evidence>
<dbReference type="GO" id="GO:0020037">
    <property type="term" value="F:heme binding"/>
    <property type="evidence" value="ECO:0007669"/>
    <property type="project" value="InterPro"/>
</dbReference>
<feature type="domain" description="Cytochrome c" evidence="6">
    <location>
        <begin position="370"/>
        <end position="502"/>
    </location>
</feature>
<evidence type="ECO:0000256" key="4">
    <source>
        <dbReference type="PROSITE-ProRule" id="PRU00433"/>
    </source>
</evidence>
<dbReference type="GO" id="GO:0009055">
    <property type="term" value="F:electron transfer activity"/>
    <property type="evidence" value="ECO:0007669"/>
    <property type="project" value="InterPro"/>
</dbReference>
<evidence type="ECO:0000259" key="6">
    <source>
        <dbReference type="PROSITE" id="PS51007"/>
    </source>
</evidence>
<dbReference type="PANTHER" id="PTHR30600">
    <property type="entry name" value="CYTOCHROME C PEROXIDASE-RELATED"/>
    <property type="match status" value="1"/>
</dbReference>
<dbReference type="SUPFAM" id="SSF46626">
    <property type="entry name" value="Cytochrome c"/>
    <property type="match status" value="1"/>
</dbReference>
<gene>
    <name evidence="7" type="ORF">C5F46_07665</name>
</gene>
<dbReference type="AlphaFoldDB" id="A0A2T4JIU8"/>
<keyword evidence="8" id="KW-1185">Reference proteome</keyword>
<dbReference type="PIRSF" id="PIRSF028099">
    <property type="entry name" value="DUF1111"/>
    <property type="match status" value="1"/>
</dbReference>
<keyword evidence="5" id="KW-0732">Signal</keyword>
<dbReference type="Proteomes" id="UP000241899">
    <property type="component" value="Unassembled WGS sequence"/>
</dbReference>
<keyword evidence="1 4" id="KW-0349">Heme</keyword>
<dbReference type="EMBL" id="PZKF01000014">
    <property type="protein sequence ID" value="PTE17717.1"/>
    <property type="molecule type" value="Genomic_DNA"/>
</dbReference>